<dbReference type="Pfam" id="PF00067">
    <property type="entry name" value="p450"/>
    <property type="match status" value="2"/>
</dbReference>
<dbReference type="EMBL" id="JBAHYK010000404">
    <property type="protein sequence ID" value="KAL0574364.1"/>
    <property type="molecule type" value="Genomic_DNA"/>
</dbReference>
<evidence type="ECO:0000256" key="5">
    <source>
        <dbReference type="ARBA" id="ARBA00022723"/>
    </source>
</evidence>
<dbReference type="InterPro" id="IPR002401">
    <property type="entry name" value="Cyt_P450_E_grp-I"/>
</dbReference>
<dbReference type="PANTHER" id="PTHR46300">
    <property type="entry name" value="P450, PUTATIVE (EUROFUNG)-RELATED-RELATED"/>
    <property type="match status" value="1"/>
</dbReference>
<dbReference type="Gene3D" id="1.10.630.10">
    <property type="entry name" value="Cytochrome P450"/>
    <property type="match status" value="2"/>
</dbReference>
<dbReference type="InterPro" id="IPR036396">
    <property type="entry name" value="Cyt_P450_sf"/>
</dbReference>
<proteinExistence type="inferred from homology"/>
<feature type="transmembrane region" description="Helical" evidence="10">
    <location>
        <begin position="6"/>
        <end position="26"/>
    </location>
</feature>
<comment type="similarity">
    <text evidence="3 9">Belongs to the cytochrome P450 family.</text>
</comment>
<comment type="pathway">
    <text evidence="2">Secondary metabolite biosynthesis.</text>
</comment>
<keyword evidence="5 9" id="KW-0479">Metal-binding</keyword>
<keyword evidence="10" id="KW-1133">Transmembrane helix</keyword>
<dbReference type="InterPro" id="IPR050364">
    <property type="entry name" value="Cytochrome_P450_fung"/>
</dbReference>
<name>A0ABR3FG87_9AGAR</name>
<keyword evidence="10" id="KW-0472">Membrane</keyword>
<evidence type="ECO:0000256" key="7">
    <source>
        <dbReference type="ARBA" id="ARBA00023004"/>
    </source>
</evidence>
<evidence type="ECO:0000256" key="10">
    <source>
        <dbReference type="SAM" id="Phobius"/>
    </source>
</evidence>
<dbReference type="InterPro" id="IPR001128">
    <property type="entry name" value="Cyt_P450"/>
</dbReference>
<comment type="cofactor">
    <cofactor evidence="1">
        <name>heme</name>
        <dbReference type="ChEBI" id="CHEBI:30413"/>
    </cofactor>
</comment>
<protein>
    <recommendedName>
        <fullName evidence="13">Cytochrome P450</fullName>
    </recommendedName>
</protein>
<organism evidence="11 12">
    <name type="scientific">Marasmius crinis-equi</name>
    <dbReference type="NCBI Taxonomy" id="585013"/>
    <lineage>
        <taxon>Eukaryota</taxon>
        <taxon>Fungi</taxon>
        <taxon>Dikarya</taxon>
        <taxon>Basidiomycota</taxon>
        <taxon>Agaricomycotina</taxon>
        <taxon>Agaricomycetes</taxon>
        <taxon>Agaricomycetidae</taxon>
        <taxon>Agaricales</taxon>
        <taxon>Marasmiineae</taxon>
        <taxon>Marasmiaceae</taxon>
        <taxon>Marasmius</taxon>
    </lineage>
</organism>
<keyword evidence="7 9" id="KW-0408">Iron</keyword>
<evidence type="ECO:0000256" key="8">
    <source>
        <dbReference type="ARBA" id="ARBA00023033"/>
    </source>
</evidence>
<sequence>MLIPRLQLSSSPLLLAAIALVGLWIVRTISRRKGRLPLPPGPPADPIIGHLRFFPTKDVGEHFHEWSKIYGDVMYLKCLGRDIIVLDSVEAATELLDKRGALHSCRPKMTVYQLMGWTSALTLMQYGKRFIKHRRMLHDFLNQHKCLDYIPIQTEEARKLVRNIMKEPDRFRNYLARFAASVILRVSYGQKIESDSDPFLKMVHDVTEAVNSGGSPGNTVVDFFPWWTAEYSFAQHHLTEMDANPNPDPEHLEDIAGSAGVMYAAGADTTYSTLTTFVLLMTLHPEYQRKAQEEIDAVVGHNRLPDYSDRSSLPFLECVVQETLRWYPVVTIGVPHRAMEDDIYNGYLIPKGSMIFANIRGMSLNEAIYREPHRFMPTRFLPKPQGNGEPYFESVWGFGRRICVGEHFANASLWLAIASILATLDIRKAKDGNGSDITPNVEFTTGMIQIPAPYECSIRARNSTAEQLVHSTLEDDL</sequence>
<reference evidence="11 12" key="1">
    <citation type="submission" date="2024-02" db="EMBL/GenBank/DDBJ databases">
        <title>A draft genome for the cacao thread blight pathogen Marasmius crinis-equi.</title>
        <authorList>
            <person name="Cohen S.P."/>
            <person name="Baruah I.K."/>
            <person name="Amoako-Attah I."/>
            <person name="Bukari Y."/>
            <person name="Meinhardt L.W."/>
            <person name="Bailey B.A."/>
        </authorList>
    </citation>
    <scope>NUCLEOTIDE SEQUENCE [LARGE SCALE GENOMIC DNA]</scope>
    <source>
        <strain evidence="11 12">GH-76</strain>
    </source>
</reference>
<evidence type="ECO:0000256" key="1">
    <source>
        <dbReference type="ARBA" id="ARBA00001971"/>
    </source>
</evidence>
<evidence type="ECO:0000313" key="12">
    <source>
        <dbReference type="Proteomes" id="UP001465976"/>
    </source>
</evidence>
<evidence type="ECO:0000256" key="3">
    <source>
        <dbReference type="ARBA" id="ARBA00010617"/>
    </source>
</evidence>
<evidence type="ECO:0000256" key="6">
    <source>
        <dbReference type="ARBA" id="ARBA00023002"/>
    </source>
</evidence>
<dbReference type="PRINTS" id="PR00385">
    <property type="entry name" value="P450"/>
</dbReference>
<dbReference type="PROSITE" id="PS00086">
    <property type="entry name" value="CYTOCHROME_P450"/>
    <property type="match status" value="1"/>
</dbReference>
<dbReference type="PRINTS" id="PR00463">
    <property type="entry name" value="EP450I"/>
</dbReference>
<evidence type="ECO:0000256" key="9">
    <source>
        <dbReference type="RuleBase" id="RU000461"/>
    </source>
</evidence>
<keyword evidence="6 9" id="KW-0560">Oxidoreductase</keyword>
<keyword evidence="12" id="KW-1185">Reference proteome</keyword>
<comment type="caution">
    <text evidence="11">The sequence shown here is derived from an EMBL/GenBank/DDBJ whole genome shotgun (WGS) entry which is preliminary data.</text>
</comment>
<evidence type="ECO:0008006" key="13">
    <source>
        <dbReference type="Google" id="ProtNLM"/>
    </source>
</evidence>
<keyword evidence="10" id="KW-0812">Transmembrane</keyword>
<evidence type="ECO:0000256" key="2">
    <source>
        <dbReference type="ARBA" id="ARBA00005179"/>
    </source>
</evidence>
<dbReference type="PANTHER" id="PTHR46300:SF5">
    <property type="entry name" value="CYTOCHROME P450"/>
    <property type="match status" value="1"/>
</dbReference>
<dbReference type="SUPFAM" id="SSF48264">
    <property type="entry name" value="Cytochrome P450"/>
    <property type="match status" value="1"/>
</dbReference>
<gene>
    <name evidence="11" type="ORF">V5O48_007587</name>
</gene>
<dbReference type="Proteomes" id="UP001465976">
    <property type="component" value="Unassembled WGS sequence"/>
</dbReference>
<evidence type="ECO:0000313" key="11">
    <source>
        <dbReference type="EMBL" id="KAL0574364.1"/>
    </source>
</evidence>
<keyword evidence="4 9" id="KW-0349">Heme</keyword>
<dbReference type="CDD" id="cd11065">
    <property type="entry name" value="CYP64-like"/>
    <property type="match status" value="1"/>
</dbReference>
<evidence type="ECO:0000256" key="4">
    <source>
        <dbReference type="ARBA" id="ARBA00022617"/>
    </source>
</evidence>
<keyword evidence="8 9" id="KW-0503">Monooxygenase</keyword>
<accession>A0ABR3FG87</accession>
<dbReference type="InterPro" id="IPR017972">
    <property type="entry name" value="Cyt_P450_CS"/>
</dbReference>